<dbReference type="Gene3D" id="3.10.20.90">
    <property type="entry name" value="Phosphatidylinositol 3-kinase Catalytic Subunit, Chain A, domain 1"/>
    <property type="match status" value="1"/>
</dbReference>
<dbReference type="InterPro" id="IPR044049">
    <property type="entry name" value="EccD_transm"/>
</dbReference>
<organism evidence="9 10">
    <name type="scientific">Saccharothrix saharensis</name>
    <dbReference type="NCBI Taxonomy" id="571190"/>
    <lineage>
        <taxon>Bacteria</taxon>
        <taxon>Bacillati</taxon>
        <taxon>Actinomycetota</taxon>
        <taxon>Actinomycetes</taxon>
        <taxon>Pseudonocardiales</taxon>
        <taxon>Pseudonocardiaceae</taxon>
        <taxon>Saccharothrix</taxon>
    </lineage>
</organism>
<keyword evidence="3" id="KW-1003">Cell membrane</keyword>
<name>A0A543JIA2_9PSEU</name>
<keyword evidence="4 7" id="KW-0812">Transmembrane</keyword>
<evidence type="ECO:0000256" key="1">
    <source>
        <dbReference type="ARBA" id="ARBA00004651"/>
    </source>
</evidence>
<evidence type="ECO:0000313" key="9">
    <source>
        <dbReference type="EMBL" id="TQM82535.1"/>
    </source>
</evidence>
<evidence type="ECO:0000256" key="7">
    <source>
        <dbReference type="SAM" id="Phobius"/>
    </source>
</evidence>
<feature type="transmembrane region" description="Helical" evidence="7">
    <location>
        <begin position="372"/>
        <end position="392"/>
    </location>
</feature>
<dbReference type="PIRSF" id="PIRSF017804">
    <property type="entry name" value="Secretion_EccD1"/>
    <property type="match status" value="1"/>
</dbReference>
<dbReference type="NCBIfam" id="TIGR03920">
    <property type="entry name" value="T7SS_EccD"/>
    <property type="match status" value="1"/>
</dbReference>
<feature type="transmembrane region" description="Helical" evidence="7">
    <location>
        <begin position="207"/>
        <end position="227"/>
    </location>
</feature>
<gene>
    <name evidence="9" type="ORF">FHX81_4943</name>
</gene>
<keyword evidence="6 7" id="KW-0472">Membrane</keyword>
<feature type="transmembrane region" description="Helical" evidence="7">
    <location>
        <begin position="234"/>
        <end position="254"/>
    </location>
</feature>
<accession>A0A543JIA2</accession>
<feature type="transmembrane region" description="Helical" evidence="7">
    <location>
        <begin position="260"/>
        <end position="279"/>
    </location>
</feature>
<evidence type="ECO:0000256" key="2">
    <source>
        <dbReference type="ARBA" id="ARBA00006162"/>
    </source>
</evidence>
<keyword evidence="10" id="KW-1185">Reference proteome</keyword>
<dbReference type="AlphaFoldDB" id="A0A543JIA2"/>
<proteinExistence type="inferred from homology"/>
<dbReference type="Pfam" id="PF19053">
    <property type="entry name" value="EccD"/>
    <property type="match status" value="1"/>
</dbReference>
<evidence type="ECO:0000256" key="5">
    <source>
        <dbReference type="ARBA" id="ARBA00022989"/>
    </source>
</evidence>
<dbReference type="Pfam" id="PF08817">
    <property type="entry name" value="YukD"/>
    <property type="match status" value="1"/>
</dbReference>
<keyword evidence="5 7" id="KW-1133">Transmembrane helix</keyword>
<feature type="transmembrane region" description="Helical" evidence="7">
    <location>
        <begin position="122"/>
        <end position="144"/>
    </location>
</feature>
<dbReference type="Proteomes" id="UP000316628">
    <property type="component" value="Unassembled WGS sequence"/>
</dbReference>
<feature type="transmembrane region" description="Helical" evidence="7">
    <location>
        <begin position="432"/>
        <end position="458"/>
    </location>
</feature>
<reference evidence="9 10" key="1">
    <citation type="submission" date="2019-06" db="EMBL/GenBank/DDBJ databases">
        <title>Sequencing the genomes of 1000 actinobacteria strains.</title>
        <authorList>
            <person name="Klenk H.-P."/>
        </authorList>
    </citation>
    <scope>NUCLEOTIDE SEQUENCE [LARGE SCALE GENOMIC DNA]</scope>
    <source>
        <strain evidence="9 10">DSM 45456</strain>
    </source>
</reference>
<evidence type="ECO:0000256" key="4">
    <source>
        <dbReference type="ARBA" id="ARBA00022692"/>
    </source>
</evidence>
<comment type="subcellular location">
    <subcellularLocation>
        <location evidence="1">Cell membrane</location>
        <topology evidence="1">Multi-pass membrane protein</topology>
    </subcellularLocation>
</comment>
<evidence type="ECO:0000313" key="10">
    <source>
        <dbReference type="Proteomes" id="UP000316628"/>
    </source>
</evidence>
<feature type="transmembrane region" description="Helical" evidence="7">
    <location>
        <begin position="150"/>
        <end position="170"/>
    </location>
</feature>
<dbReference type="GO" id="GO:0005886">
    <property type="term" value="C:plasma membrane"/>
    <property type="evidence" value="ECO:0007669"/>
    <property type="project" value="UniProtKB-SubCell"/>
</dbReference>
<feature type="transmembrane region" description="Helical" evidence="7">
    <location>
        <begin position="398"/>
        <end position="420"/>
    </location>
</feature>
<sequence>MATGTTVFSRVTVVAPRTRIDVALPADVAVADLLPMLLDMAKEATPDGGVRHGGWALAKLGDAPLDPSRTLASLGVVDGELLQLRKRNENPPPPLYDDVVDAIAESDPDSFRPWTKDTARRYGHLAGALALITAAVAVLMAGPLAGGGNLAPAICAGVLAVVAIAAGAVVARSYSATGTGVLVAAAGGLPMAYVAGLYIVPGPIGRPSLLLASVLVLIFASAAILLIGRGITVFIAAATAGALSALAFLIGIFVDHPVQGIAAGTAAVSLAALSVLPRLTIQLAKLPLPTVPGSAEDLKEDTGFPEYSVIERRTANAHEYLTGMIIGCGGTAALFAVIAAGDGTIWGPLLAIVVTLVLLLRGRAYANGAQAVALLVSGMVAGAGVLLGWLVESSPGDRLLYVFGALVIVGAAALVLGVIFPNQKFSPVLRRTVDVLEAILIAAVLPLALAVMDLYVAMRQLIPA</sequence>
<dbReference type="OrthoDB" id="4156660at2"/>
<dbReference type="RefSeq" id="WP_141980332.1">
    <property type="nucleotide sequence ID" value="NZ_VFPP01000001.1"/>
</dbReference>
<evidence type="ECO:0000256" key="3">
    <source>
        <dbReference type="ARBA" id="ARBA00022475"/>
    </source>
</evidence>
<dbReference type="InterPro" id="IPR024962">
    <property type="entry name" value="YukD-like"/>
</dbReference>
<dbReference type="EMBL" id="VFPP01000001">
    <property type="protein sequence ID" value="TQM82535.1"/>
    <property type="molecule type" value="Genomic_DNA"/>
</dbReference>
<dbReference type="InterPro" id="IPR006707">
    <property type="entry name" value="T7SS_EccD"/>
</dbReference>
<feature type="transmembrane region" description="Helical" evidence="7">
    <location>
        <begin position="320"/>
        <end position="339"/>
    </location>
</feature>
<comment type="similarity">
    <text evidence="2">Belongs to the EccD/Snm4 family.</text>
</comment>
<comment type="caution">
    <text evidence="9">The sequence shown here is derived from an EMBL/GenBank/DDBJ whole genome shotgun (WGS) entry which is preliminary data.</text>
</comment>
<feature type="domain" description="EccD-like transmembrane" evidence="8">
    <location>
        <begin position="119"/>
        <end position="461"/>
    </location>
</feature>
<feature type="transmembrane region" description="Helical" evidence="7">
    <location>
        <begin position="182"/>
        <end position="201"/>
    </location>
</feature>
<evidence type="ECO:0000256" key="6">
    <source>
        <dbReference type="ARBA" id="ARBA00023136"/>
    </source>
</evidence>
<feature type="transmembrane region" description="Helical" evidence="7">
    <location>
        <begin position="345"/>
        <end position="360"/>
    </location>
</feature>
<protein>
    <submittedName>
        <fullName evidence="9">Type VII secretion integral membrane protein EccD</fullName>
    </submittedName>
</protein>
<evidence type="ECO:0000259" key="8">
    <source>
        <dbReference type="Pfam" id="PF19053"/>
    </source>
</evidence>